<accession>A0A1I5KP98</accession>
<evidence type="ECO:0000256" key="1">
    <source>
        <dbReference type="ARBA" id="ARBA00023015"/>
    </source>
</evidence>
<dbReference type="InterPro" id="IPR009057">
    <property type="entry name" value="Homeodomain-like_sf"/>
</dbReference>
<dbReference type="OrthoDB" id="9798857at2"/>
<keyword evidence="3" id="KW-0804">Transcription</keyword>
<evidence type="ECO:0000313" key="5">
    <source>
        <dbReference type="Proteomes" id="UP000182400"/>
    </source>
</evidence>
<keyword evidence="1" id="KW-0805">Transcription regulation</keyword>
<dbReference type="EMBL" id="FOWP01000003">
    <property type="protein sequence ID" value="SFO86920.1"/>
    <property type="molecule type" value="Genomic_DNA"/>
</dbReference>
<protein>
    <submittedName>
        <fullName evidence="4">Transcriptional regulator, TetR family</fullName>
    </submittedName>
</protein>
<dbReference type="STRING" id="658457.SAMN05216601_1038"/>
<dbReference type="SUPFAM" id="SSF46689">
    <property type="entry name" value="Homeodomain-like"/>
    <property type="match status" value="1"/>
</dbReference>
<dbReference type="SUPFAM" id="SSF48498">
    <property type="entry name" value="Tetracyclin repressor-like, C-terminal domain"/>
    <property type="match status" value="1"/>
</dbReference>
<dbReference type="PANTHER" id="PTHR47506">
    <property type="entry name" value="TRANSCRIPTIONAL REGULATORY PROTEIN"/>
    <property type="match status" value="1"/>
</dbReference>
<sequence length="188" mass="20634">MRYSAEHKAETRERLLASSGAIAKQQGFAVTGVDALMKNIGLTGAAFYSHFPSKDDLFAELIERELRNSLSRLGGEAGDAGREKLQRCLTAYLSLAHVEQPDKGCVLPTLGAEIARADERVRLRTEQQILQLQSTWAEIIGDPQLAWTILAQCLGSLLLARMMASQESRQQVLGASLDMLEHTLKPVS</sequence>
<dbReference type="Proteomes" id="UP000182400">
    <property type="component" value="Unassembled WGS sequence"/>
</dbReference>
<dbReference type="GO" id="GO:0003677">
    <property type="term" value="F:DNA binding"/>
    <property type="evidence" value="ECO:0007669"/>
    <property type="project" value="UniProtKB-UniRule"/>
</dbReference>
<reference evidence="4 5" key="1">
    <citation type="submission" date="2016-10" db="EMBL/GenBank/DDBJ databases">
        <authorList>
            <person name="de Groot N.N."/>
        </authorList>
    </citation>
    <scope>NUCLEOTIDE SEQUENCE [LARGE SCALE GENOMIC DNA]</scope>
    <source>
        <strain evidence="4 5">CCUG 59231</strain>
    </source>
</reference>
<dbReference type="Pfam" id="PF00440">
    <property type="entry name" value="TetR_N"/>
    <property type="match status" value="1"/>
</dbReference>
<dbReference type="PROSITE" id="PS50977">
    <property type="entry name" value="HTH_TETR_2"/>
    <property type="match status" value="1"/>
</dbReference>
<proteinExistence type="predicted"/>
<dbReference type="PANTHER" id="PTHR47506:SF7">
    <property type="entry name" value="TRANSCRIPTIONAL REGULATORY PROTEIN"/>
    <property type="match status" value="1"/>
</dbReference>
<name>A0A1I5KP98_9GAMM</name>
<dbReference type="Gene3D" id="1.10.357.10">
    <property type="entry name" value="Tetracycline Repressor, domain 2"/>
    <property type="match status" value="1"/>
</dbReference>
<evidence type="ECO:0000256" key="2">
    <source>
        <dbReference type="ARBA" id="ARBA00023125"/>
    </source>
</evidence>
<gene>
    <name evidence="4" type="ORF">SAMN05216601_1038</name>
</gene>
<keyword evidence="2" id="KW-0238">DNA-binding</keyword>
<dbReference type="Gene3D" id="1.10.10.60">
    <property type="entry name" value="Homeodomain-like"/>
    <property type="match status" value="1"/>
</dbReference>
<dbReference type="AlphaFoldDB" id="A0A1I5KP98"/>
<organism evidence="4 5">
    <name type="scientific">Ectopseudomonas composti</name>
    <dbReference type="NCBI Taxonomy" id="658457"/>
    <lineage>
        <taxon>Bacteria</taxon>
        <taxon>Pseudomonadati</taxon>
        <taxon>Pseudomonadota</taxon>
        <taxon>Gammaproteobacteria</taxon>
        <taxon>Pseudomonadales</taxon>
        <taxon>Pseudomonadaceae</taxon>
        <taxon>Ectopseudomonas</taxon>
    </lineage>
</organism>
<evidence type="ECO:0000313" key="4">
    <source>
        <dbReference type="EMBL" id="SFO86920.1"/>
    </source>
</evidence>
<dbReference type="RefSeq" id="WP_074937452.1">
    <property type="nucleotide sequence ID" value="NZ_FOWP01000003.1"/>
</dbReference>
<dbReference type="InterPro" id="IPR036271">
    <property type="entry name" value="Tet_transcr_reg_TetR-rel_C_sf"/>
</dbReference>
<dbReference type="InterPro" id="IPR001647">
    <property type="entry name" value="HTH_TetR"/>
</dbReference>
<evidence type="ECO:0000256" key="3">
    <source>
        <dbReference type="ARBA" id="ARBA00023163"/>
    </source>
</evidence>